<reference evidence="13 14" key="1">
    <citation type="journal article" date="2019" name="Nat. Ecol. Evol.">
        <title>Megaphylogeny resolves global patterns of mushroom evolution.</title>
        <authorList>
            <person name="Varga T."/>
            <person name="Krizsan K."/>
            <person name="Foldi C."/>
            <person name="Dima B."/>
            <person name="Sanchez-Garcia M."/>
            <person name="Sanchez-Ramirez S."/>
            <person name="Szollosi G.J."/>
            <person name="Szarkandi J.G."/>
            <person name="Papp V."/>
            <person name="Albert L."/>
            <person name="Andreopoulos W."/>
            <person name="Angelini C."/>
            <person name="Antonin V."/>
            <person name="Barry K.W."/>
            <person name="Bougher N.L."/>
            <person name="Buchanan P."/>
            <person name="Buyck B."/>
            <person name="Bense V."/>
            <person name="Catcheside P."/>
            <person name="Chovatia M."/>
            <person name="Cooper J."/>
            <person name="Damon W."/>
            <person name="Desjardin D."/>
            <person name="Finy P."/>
            <person name="Geml J."/>
            <person name="Haridas S."/>
            <person name="Hughes K."/>
            <person name="Justo A."/>
            <person name="Karasinski D."/>
            <person name="Kautmanova I."/>
            <person name="Kiss B."/>
            <person name="Kocsube S."/>
            <person name="Kotiranta H."/>
            <person name="LaButti K.M."/>
            <person name="Lechner B.E."/>
            <person name="Liimatainen K."/>
            <person name="Lipzen A."/>
            <person name="Lukacs Z."/>
            <person name="Mihaltcheva S."/>
            <person name="Morgado L.N."/>
            <person name="Niskanen T."/>
            <person name="Noordeloos M.E."/>
            <person name="Ohm R.A."/>
            <person name="Ortiz-Santana B."/>
            <person name="Ovrebo C."/>
            <person name="Racz N."/>
            <person name="Riley R."/>
            <person name="Savchenko A."/>
            <person name="Shiryaev A."/>
            <person name="Soop K."/>
            <person name="Spirin V."/>
            <person name="Szebenyi C."/>
            <person name="Tomsovsky M."/>
            <person name="Tulloss R.E."/>
            <person name="Uehling J."/>
            <person name="Grigoriev I.V."/>
            <person name="Vagvolgyi C."/>
            <person name="Papp T."/>
            <person name="Martin F.M."/>
            <person name="Miettinen O."/>
            <person name="Hibbett D.S."/>
            <person name="Nagy L.G."/>
        </authorList>
    </citation>
    <scope>NUCLEOTIDE SEQUENCE [LARGE SCALE GENOMIC DNA]</scope>
    <source>
        <strain evidence="13 14">FP101781</strain>
    </source>
</reference>
<keyword evidence="8 11" id="KW-1133">Transmembrane helix</keyword>
<sequence>MDSPFARMSPLGTMSLSSALALSASVSVVCATIAVLRLFSILPHSGGDAPKPRLRPHHPTCKLSVFLGSGGHTSESLAMISGLDFKKYQPRVYYVSEGDTLSAHKAIELERRKIDATRESSNEPYKIVVIPRARRVHQSLLTTPVTALVSLLSCIYFITVQPFLQRKSRKSRFNQRPRGTSSPPAGGADQNEVLVLNGPGTCLMLAAAVYLNRILALPSPVIIYVESFARVSSLSLSGRLIQPFADRFIVQWPQLLRSAKTGEYHGWLV</sequence>
<dbReference type="EMBL" id="QPFP01000534">
    <property type="protein sequence ID" value="TEB08912.1"/>
    <property type="molecule type" value="Genomic_DNA"/>
</dbReference>
<keyword evidence="6 11" id="KW-0812">Transmembrane</keyword>
<evidence type="ECO:0000256" key="9">
    <source>
        <dbReference type="ARBA" id="ARBA00023136"/>
    </source>
</evidence>
<dbReference type="InterPro" id="IPR013969">
    <property type="entry name" value="Oligosacch_biosynth_Alg14"/>
</dbReference>
<dbReference type="STRING" id="71717.A0A4Y7RJR5"/>
<comment type="similarity">
    <text evidence="3 11">Belongs to the ALG14 family.</text>
</comment>
<evidence type="ECO:0000256" key="4">
    <source>
        <dbReference type="ARBA" id="ARBA00011335"/>
    </source>
</evidence>
<dbReference type="Proteomes" id="UP000298030">
    <property type="component" value="Unassembled WGS sequence"/>
</dbReference>
<dbReference type="Pfam" id="PF08660">
    <property type="entry name" value="Alg14"/>
    <property type="match status" value="1"/>
</dbReference>
<dbReference type="OrthoDB" id="17098at2759"/>
<dbReference type="GO" id="GO:0004577">
    <property type="term" value="F:N-acetylglucosaminyldiphosphodolichol N-acetylglucosaminyltransferase activity"/>
    <property type="evidence" value="ECO:0007669"/>
    <property type="project" value="TreeGrafter"/>
</dbReference>
<protein>
    <recommendedName>
        <fullName evidence="5 11">UDP-N-acetylglucosamine transferase subunit ALG14</fullName>
    </recommendedName>
    <alternativeName>
        <fullName evidence="10 11">Asparagine-linked glycosylation protein 14</fullName>
    </alternativeName>
</protein>
<keyword evidence="14" id="KW-1185">Reference proteome</keyword>
<evidence type="ECO:0000256" key="8">
    <source>
        <dbReference type="ARBA" id="ARBA00022989"/>
    </source>
</evidence>
<feature type="transmembrane region" description="Helical" evidence="11">
    <location>
        <begin position="145"/>
        <end position="164"/>
    </location>
</feature>
<evidence type="ECO:0000256" key="5">
    <source>
        <dbReference type="ARBA" id="ARBA00017467"/>
    </source>
</evidence>
<dbReference type="GO" id="GO:0043541">
    <property type="term" value="C:UDP-N-acetylglucosamine transferase complex"/>
    <property type="evidence" value="ECO:0007669"/>
    <property type="project" value="TreeGrafter"/>
</dbReference>
<dbReference type="Gene3D" id="3.40.50.2000">
    <property type="entry name" value="Glycogen Phosphorylase B"/>
    <property type="match status" value="1"/>
</dbReference>
<evidence type="ECO:0000256" key="11">
    <source>
        <dbReference type="RuleBase" id="RU362127"/>
    </source>
</evidence>
<dbReference type="PANTHER" id="PTHR12154:SF4">
    <property type="entry name" value="UDP-N-ACETYLGLUCOSAMINE TRANSFERASE SUBUNIT ALG14 HOMOLOG"/>
    <property type="match status" value="1"/>
</dbReference>
<comment type="function">
    <text evidence="11">Involved in protein N-glycosylation. Essential for the second step of the dolichol-linked oligosaccharide pathway. Anchors the catalytic subunit ALG13 to the ER.</text>
</comment>
<evidence type="ECO:0000256" key="2">
    <source>
        <dbReference type="ARBA" id="ARBA00004590"/>
    </source>
</evidence>
<evidence type="ECO:0000256" key="6">
    <source>
        <dbReference type="ARBA" id="ARBA00022692"/>
    </source>
</evidence>
<keyword evidence="7 11" id="KW-0256">Endoplasmic reticulum</keyword>
<name>A0A4Y7RJR5_COPMI</name>
<evidence type="ECO:0000256" key="12">
    <source>
        <dbReference type="SAM" id="MobiDB-lite"/>
    </source>
</evidence>
<evidence type="ECO:0000256" key="7">
    <source>
        <dbReference type="ARBA" id="ARBA00022824"/>
    </source>
</evidence>
<organism evidence="13 14">
    <name type="scientific">Coprinellus micaceus</name>
    <name type="common">Glistening ink-cap mushroom</name>
    <name type="synonym">Coprinus micaceus</name>
    <dbReference type="NCBI Taxonomy" id="71717"/>
    <lineage>
        <taxon>Eukaryota</taxon>
        <taxon>Fungi</taxon>
        <taxon>Dikarya</taxon>
        <taxon>Basidiomycota</taxon>
        <taxon>Agaricomycotina</taxon>
        <taxon>Agaricomycetes</taxon>
        <taxon>Agaricomycetidae</taxon>
        <taxon>Agaricales</taxon>
        <taxon>Agaricineae</taxon>
        <taxon>Psathyrellaceae</taxon>
        <taxon>Coprinellus</taxon>
    </lineage>
</organism>
<evidence type="ECO:0000256" key="1">
    <source>
        <dbReference type="ARBA" id="ARBA00004389"/>
    </source>
</evidence>
<evidence type="ECO:0000313" key="14">
    <source>
        <dbReference type="Proteomes" id="UP000298030"/>
    </source>
</evidence>
<comment type="subunit">
    <text evidence="4 11">Heterodimer with ALG13 to form a functional enzyme.</text>
</comment>
<dbReference type="GO" id="GO:0031965">
    <property type="term" value="C:nuclear membrane"/>
    <property type="evidence" value="ECO:0007669"/>
    <property type="project" value="UniProtKB-SubCell"/>
</dbReference>
<comment type="subcellular location">
    <subcellularLocation>
        <location evidence="1 11">Endoplasmic reticulum membrane</location>
        <topology evidence="1 11">Single-pass membrane protein</topology>
    </subcellularLocation>
    <subcellularLocation>
        <location evidence="2">Nucleus membrane</location>
        <topology evidence="2">Single-pass membrane protein</topology>
    </subcellularLocation>
</comment>
<gene>
    <name evidence="11" type="primary">ALG14</name>
    <name evidence="13" type="ORF">FA13DRAFT_1702858</name>
</gene>
<accession>A0A4Y7RJR5</accession>
<proteinExistence type="inferred from homology"/>
<evidence type="ECO:0000256" key="3">
    <source>
        <dbReference type="ARBA" id="ARBA00009731"/>
    </source>
</evidence>
<evidence type="ECO:0000256" key="10">
    <source>
        <dbReference type="ARBA" id="ARBA00032062"/>
    </source>
</evidence>
<evidence type="ECO:0000313" key="13">
    <source>
        <dbReference type="EMBL" id="TEB08912.1"/>
    </source>
</evidence>
<feature type="region of interest" description="Disordered" evidence="12">
    <location>
        <begin position="169"/>
        <end position="190"/>
    </location>
</feature>
<comment type="caution">
    <text evidence="13">The sequence shown here is derived from an EMBL/GenBank/DDBJ whole genome shotgun (WGS) entry which is preliminary data.</text>
</comment>
<keyword evidence="9 11" id="KW-0472">Membrane</keyword>
<dbReference type="GO" id="GO:0006488">
    <property type="term" value="P:dolichol-linked oligosaccharide biosynthetic process"/>
    <property type="evidence" value="ECO:0007669"/>
    <property type="project" value="InterPro"/>
</dbReference>
<dbReference type="AlphaFoldDB" id="A0A4Y7RJR5"/>
<dbReference type="PANTHER" id="PTHR12154">
    <property type="entry name" value="GLYCOSYL TRANSFERASE-RELATED"/>
    <property type="match status" value="1"/>
</dbReference>